<evidence type="ECO:0000256" key="4">
    <source>
        <dbReference type="ARBA" id="ARBA00007674"/>
    </source>
</evidence>
<keyword evidence="11" id="KW-0539">Nucleus</keyword>
<comment type="subcellular location">
    <subcellularLocation>
        <location evidence="3">Cytoplasm</location>
    </subcellularLocation>
    <subcellularLocation>
        <location evidence="2">Mitochondrion</location>
    </subcellularLocation>
    <subcellularLocation>
        <location evidence="1">Nucleus</location>
    </subcellularLocation>
</comment>
<dbReference type="Pfam" id="PF06239">
    <property type="entry name" value="ECSIT_N"/>
    <property type="match status" value="1"/>
</dbReference>
<dbReference type="GO" id="GO:0045087">
    <property type="term" value="P:innate immune response"/>
    <property type="evidence" value="ECO:0007669"/>
    <property type="project" value="UniProtKB-KW"/>
</dbReference>
<keyword evidence="8" id="KW-0391">Immunity</keyword>
<organism evidence="13 14">
    <name type="scientific">Ridgeia piscesae</name>
    <name type="common">Tubeworm</name>
    <dbReference type="NCBI Taxonomy" id="27915"/>
    <lineage>
        <taxon>Eukaryota</taxon>
        <taxon>Metazoa</taxon>
        <taxon>Spiralia</taxon>
        <taxon>Lophotrochozoa</taxon>
        <taxon>Annelida</taxon>
        <taxon>Polychaeta</taxon>
        <taxon>Sedentaria</taxon>
        <taxon>Canalipalpata</taxon>
        <taxon>Sabellida</taxon>
        <taxon>Siboglinidae</taxon>
        <taxon>Ridgeia</taxon>
    </lineage>
</organism>
<dbReference type="GO" id="GO:0007178">
    <property type="term" value="P:cell surface receptor protein serine/threonine kinase signaling pathway"/>
    <property type="evidence" value="ECO:0007669"/>
    <property type="project" value="TreeGrafter"/>
</dbReference>
<dbReference type="PANTHER" id="PTHR13113:SF1">
    <property type="entry name" value="EVOLUTIONARILY CONSERVED SIGNALING INTERMEDIATE IN TOLL PATHWAY, MITOCHONDRIAL"/>
    <property type="match status" value="1"/>
</dbReference>
<evidence type="ECO:0000256" key="3">
    <source>
        <dbReference type="ARBA" id="ARBA00004496"/>
    </source>
</evidence>
<dbReference type="EMBL" id="JAODUO010000272">
    <property type="protein sequence ID" value="KAK2184292.1"/>
    <property type="molecule type" value="Genomic_DNA"/>
</dbReference>
<evidence type="ECO:0000313" key="13">
    <source>
        <dbReference type="EMBL" id="KAK2184292.1"/>
    </source>
</evidence>
<name>A0AAD9UCC4_RIDPI</name>
<evidence type="ECO:0000256" key="1">
    <source>
        <dbReference type="ARBA" id="ARBA00004123"/>
    </source>
</evidence>
<evidence type="ECO:0000256" key="5">
    <source>
        <dbReference type="ARBA" id="ARBA00019998"/>
    </source>
</evidence>
<keyword evidence="6" id="KW-0963">Cytoplasm</keyword>
<feature type="domain" description="ECSIT C-terminal" evidence="12">
    <location>
        <begin position="277"/>
        <end position="406"/>
    </location>
</feature>
<dbReference type="InterPro" id="IPR029342">
    <property type="entry name" value="ECIST_C"/>
</dbReference>
<dbReference type="SMART" id="SM01284">
    <property type="entry name" value="ECSIT_Cterm"/>
    <property type="match status" value="1"/>
</dbReference>
<evidence type="ECO:0000313" key="14">
    <source>
        <dbReference type="Proteomes" id="UP001209878"/>
    </source>
</evidence>
<dbReference type="Proteomes" id="UP001209878">
    <property type="component" value="Unassembled WGS sequence"/>
</dbReference>
<keyword evidence="7" id="KW-0399">Innate immunity</keyword>
<keyword evidence="14" id="KW-1185">Reference proteome</keyword>
<proteinExistence type="inferred from homology"/>
<evidence type="ECO:0000259" key="12">
    <source>
        <dbReference type="SMART" id="SM01284"/>
    </source>
</evidence>
<evidence type="ECO:0000256" key="2">
    <source>
        <dbReference type="ARBA" id="ARBA00004173"/>
    </source>
</evidence>
<dbReference type="InterPro" id="IPR046448">
    <property type="entry name" value="ECSIT_N"/>
</dbReference>
<evidence type="ECO:0000256" key="6">
    <source>
        <dbReference type="ARBA" id="ARBA00022490"/>
    </source>
</evidence>
<dbReference type="PANTHER" id="PTHR13113">
    <property type="entry name" value="ECSIT EVOLUTIONARILY CONSERVED SIGNALING INTERMEDIATE IN TOLL PATHWAYS"/>
    <property type="match status" value="1"/>
</dbReference>
<evidence type="ECO:0000256" key="9">
    <source>
        <dbReference type="ARBA" id="ARBA00022946"/>
    </source>
</evidence>
<dbReference type="GO" id="GO:0005739">
    <property type="term" value="C:mitochondrion"/>
    <property type="evidence" value="ECO:0007669"/>
    <property type="project" value="UniProtKB-SubCell"/>
</dbReference>
<evidence type="ECO:0000256" key="11">
    <source>
        <dbReference type="ARBA" id="ARBA00023242"/>
    </source>
</evidence>
<evidence type="ECO:0000256" key="8">
    <source>
        <dbReference type="ARBA" id="ARBA00022859"/>
    </source>
</evidence>
<comment type="similarity">
    <text evidence="4">Belongs to the ECSIT family.</text>
</comment>
<dbReference type="GO" id="GO:0005634">
    <property type="term" value="C:nucleus"/>
    <property type="evidence" value="ECO:0007669"/>
    <property type="project" value="UniProtKB-SubCell"/>
</dbReference>
<gene>
    <name evidence="13" type="ORF">NP493_272g01039</name>
</gene>
<evidence type="ECO:0000256" key="10">
    <source>
        <dbReference type="ARBA" id="ARBA00023128"/>
    </source>
</evidence>
<comment type="caution">
    <text evidence="13">The sequence shown here is derived from an EMBL/GenBank/DDBJ whole genome shotgun (WGS) entry which is preliminary data.</text>
</comment>
<dbReference type="InterPro" id="IPR010418">
    <property type="entry name" value="ECSIT"/>
</dbReference>
<keyword evidence="10" id="KW-0496">Mitochondrion</keyword>
<keyword evidence="9" id="KW-0809">Transit peptide</keyword>
<accession>A0AAD9UCC4</accession>
<sequence>METSRCVCRITTRAAQLVRGTTAPHRHVCTLGRRLVSPCVVSSCGSRVSPSHLRLLHVTAPTRGWMEARSKDADKKEKELIVHQETIFDEAAKKAQNKESFKAAIAKYLRVQGIYRRGHVEFIYAALNKMSIFGVQKELSVYKALIDLFPKEKMVPQNVWQVEMMHYPKQQQCCIDILEKMEFNGVVPDDEMGRQLVGVFGDKAHAFRKYRRMMYWMPKFKYANPYYVPRDVPSDPIELAIMALKRMAVDLENDIIIHKSKEYDTAVDRTFIASAQSPDQQALIAGHPADSPVYVEGGFKVWLREVCLTYFVLRSEVTQTFTTFHENKDKEEEETDSYLNWSIFADDTEKPAPMVKVPTSHEQEDGTILATCITGTASKDSVTTWVKLLEDTNPRLSKLPVVFLLKTEEAAIQTWTEPGDKNTHMSHGLK</sequence>
<dbReference type="Pfam" id="PF14784">
    <property type="entry name" value="ECSIT_C"/>
    <property type="match status" value="1"/>
</dbReference>
<dbReference type="AlphaFoldDB" id="A0AAD9UCC4"/>
<reference evidence="13" key="1">
    <citation type="journal article" date="2023" name="Mol. Biol. Evol.">
        <title>Third-Generation Sequencing Reveals the Adaptive Role of the Epigenome in Three Deep-Sea Polychaetes.</title>
        <authorList>
            <person name="Perez M."/>
            <person name="Aroh O."/>
            <person name="Sun Y."/>
            <person name="Lan Y."/>
            <person name="Juniper S.K."/>
            <person name="Young C.R."/>
            <person name="Angers B."/>
            <person name="Qian P.Y."/>
        </authorList>
    </citation>
    <scope>NUCLEOTIDE SEQUENCE</scope>
    <source>
        <strain evidence="13">R07B-5</strain>
    </source>
</reference>
<evidence type="ECO:0000256" key="7">
    <source>
        <dbReference type="ARBA" id="ARBA00022588"/>
    </source>
</evidence>
<protein>
    <recommendedName>
        <fullName evidence="5">Evolutionarily conserved signaling intermediate in Toll pathway, mitochondrial</fullName>
    </recommendedName>
</protein>